<dbReference type="Proteomes" id="UP000317646">
    <property type="component" value="Unassembled WGS sequence"/>
</dbReference>
<gene>
    <name evidence="2" type="ORF">EAH73_20555</name>
</gene>
<feature type="chain" id="PRO_5021352289" evidence="1">
    <location>
        <begin position="23"/>
        <end position="320"/>
    </location>
</feature>
<sequence>MKRLPHLLALAALALAPAALSAQTMPVQKPTPPDAAHRFDPPWNAPFQTGEAFTVPGIDNVPDLYGDVVDPQLVVFFGGNQFMVLDDLLREFRKAYPQYQRIFVETLPPGILAKQIEQGGALVVGNLRIALKPDVYAAGKNRMDMTPEWFGRTSSYAQNRLAIMVRKGNPKKVASLRDLGRPEVRVSMPNPAWEGIGKRIEESYEKAGGVALKTAVMTTKVKAGSTFLTQIHHRQSPLRVLYDQSDAAPVWYTEAFYQKMLGHPVESVEIPAKENILANYVAGTMKAAPHAQAAEDFVAFLTSPAGQAVYQKYGFLPPVK</sequence>
<feature type="signal peptide" evidence="1">
    <location>
        <begin position="1"/>
        <end position="22"/>
    </location>
</feature>
<dbReference type="GO" id="GO:0030973">
    <property type="term" value="F:molybdate ion binding"/>
    <property type="evidence" value="ECO:0007669"/>
    <property type="project" value="TreeGrafter"/>
</dbReference>
<dbReference type="OrthoDB" id="9802127at2"/>
<reference evidence="2 3" key="1">
    <citation type="journal article" date="2019" name="Environ. Microbiol.">
        <title>Species interactions and distinct microbial communities in high Arctic permafrost affected cryosols are associated with the CH4 and CO2 gas fluxes.</title>
        <authorList>
            <person name="Altshuler I."/>
            <person name="Hamel J."/>
            <person name="Turney S."/>
            <person name="Magnuson E."/>
            <person name="Levesque R."/>
            <person name="Greer C."/>
            <person name="Whyte L.G."/>
        </authorList>
    </citation>
    <scope>NUCLEOTIDE SEQUENCE [LARGE SCALE GENOMIC DNA]</scope>
    <source>
        <strain evidence="2 3">S9.2P</strain>
    </source>
</reference>
<keyword evidence="1" id="KW-0732">Signal</keyword>
<dbReference type="PANTHER" id="PTHR30632">
    <property type="entry name" value="MOLYBDATE-BINDING PERIPLASMIC PROTEIN"/>
    <property type="match status" value="1"/>
</dbReference>
<accession>A0A502GJ21</accession>
<proteinExistence type="predicted"/>
<protein>
    <submittedName>
        <fullName evidence="2">ABC transporter substrate-binding protein</fullName>
    </submittedName>
</protein>
<dbReference type="RefSeq" id="WP_140469331.1">
    <property type="nucleotide sequence ID" value="NZ_RCYZ01000011.1"/>
</dbReference>
<dbReference type="AlphaFoldDB" id="A0A502GJ21"/>
<organism evidence="2 3">
    <name type="scientific">Hymenobacter nivis</name>
    <dbReference type="NCBI Taxonomy" id="1850093"/>
    <lineage>
        <taxon>Bacteria</taxon>
        <taxon>Pseudomonadati</taxon>
        <taxon>Bacteroidota</taxon>
        <taxon>Cytophagia</taxon>
        <taxon>Cytophagales</taxon>
        <taxon>Hymenobacteraceae</taxon>
        <taxon>Hymenobacter</taxon>
    </lineage>
</organism>
<evidence type="ECO:0000313" key="3">
    <source>
        <dbReference type="Proteomes" id="UP000317646"/>
    </source>
</evidence>
<dbReference type="GO" id="GO:0015689">
    <property type="term" value="P:molybdate ion transport"/>
    <property type="evidence" value="ECO:0007669"/>
    <property type="project" value="TreeGrafter"/>
</dbReference>
<evidence type="ECO:0000256" key="1">
    <source>
        <dbReference type="SAM" id="SignalP"/>
    </source>
</evidence>
<keyword evidence="3" id="KW-1185">Reference proteome</keyword>
<dbReference type="Pfam" id="PF13531">
    <property type="entry name" value="SBP_bac_11"/>
    <property type="match status" value="1"/>
</dbReference>
<name>A0A502GJ21_9BACT</name>
<dbReference type="InterPro" id="IPR050682">
    <property type="entry name" value="ModA/WtpA"/>
</dbReference>
<dbReference type="Gene3D" id="3.40.190.10">
    <property type="entry name" value="Periplasmic binding protein-like II"/>
    <property type="match status" value="2"/>
</dbReference>
<dbReference type="EMBL" id="RCYZ01000011">
    <property type="protein sequence ID" value="TPG60956.1"/>
    <property type="molecule type" value="Genomic_DNA"/>
</dbReference>
<dbReference type="SUPFAM" id="SSF53850">
    <property type="entry name" value="Periplasmic binding protein-like II"/>
    <property type="match status" value="1"/>
</dbReference>
<evidence type="ECO:0000313" key="2">
    <source>
        <dbReference type="EMBL" id="TPG60956.1"/>
    </source>
</evidence>
<comment type="caution">
    <text evidence="2">The sequence shown here is derived from an EMBL/GenBank/DDBJ whole genome shotgun (WGS) entry which is preliminary data.</text>
</comment>
<dbReference type="PANTHER" id="PTHR30632:SF0">
    <property type="entry name" value="SULFATE-BINDING PROTEIN"/>
    <property type="match status" value="1"/>
</dbReference>